<dbReference type="InterPro" id="IPR007160">
    <property type="entry name" value="DUF362"/>
</dbReference>
<evidence type="ECO:0000313" key="2">
    <source>
        <dbReference type="EMBL" id="QEH38476.1"/>
    </source>
</evidence>
<organism evidence="2 3">
    <name type="scientific">Aquisphaera giovannonii</name>
    <dbReference type="NCBI Taxonomy" id="406548"/>
    <lineage>
        <taxon>Bacteria</taxon>
        <taxon>Pseudomonadati</taxon>
        <taxon>Planctomycetota</taxon>
        <taxon>Planctomycetia</taxon>
        <taxon>Isosphaerales</taxon>
        <taxon>Isosphaeraceae</taxon>
        <taxon>Aquisphaera</taxon>
    </lineage>
</organism>
<dbReference type="Proteomes" id="UP000324233">
    <property type="component" value="Chromosome"/>
</dbReference>
<dbReference type="EMBL" id="CP042997">
    <property type="protein sequence ID" value="QEH38476.1"/>
    <property type="molecule type" value="Genomic_DNA"/>
</dbReference>
<dbReference type="RefSeq" id="WP_148597915.1">
    <property type="nucleotide sequence ID" value="NZ_CP042997.1"/>
</dbReference>
<name>A0A5B9WCZ1_9BACT</name>
<dbReference type="AlphaFoldDB" id="A0A5B9WCZ1"/>
<feature type="domain" description="DUF362" evidence="1">
    <location>
        <begin position="39"/>
        <end position="244"/>
    </location>
</feature>
<evidence type="ECO:0000259" key="1">
    <source>
        <dbReference type="Pfam" id="PF04015"/>
    </source>
</evidence>
<dbReference type="KEGG" id="agv:OJF2_70790"/>
<keyword evidence="3" id="KW-1185">Reference proteome</keyword>
<dbReference type="Pfam" id="PF04015">
    <property type="entry name" value="DUF362"/>
    <property type="match status" value="1"/>
</dbReference>
<reference evidence="2 3" key="1">
    <citation type="submission" date="2019-08" db="EMBL/GenBank/DDBJ databases">
        <title>Deep-cultivation of Planctomycetes and their phenomic and genomic characterization uncovers novel biology.</title>
        <authorList>
            <person name="Wiegand S."/>
            <person name="Jogler M."/>
            <person name="Boedeker C."/>
            <person name="Pinto D."/>
            <person name="Vollmers J."/>
            <person name="Rivas-Marin E."/>
            <person name="Kohn T."/>
            <person name="Peeters S.H."/>
            <person name="Heuer A."/>
            <person name="Rast P."/>
            <person name="Oberbeckmann S."/>
            <person name="Bunk B."/>
            <person name="Jeske O."/>
            <person name="Meyerdierks A."/>
            <person name="Storesund J.E."/>
            <person name="Kallscheuer N."/>
            <person name="Luecker S."/>
            <person name="Lage O.M."/>
            <person name="Pohl T."/>
            <person name="Merkel B.J."/>
            <person name="Hornburger P."/>
            <person name="Mueller R.-W."/>
            <person name="Bruemmer F."/>
            <person name="Labrenz M."/>
            <person name="Spormann A.M."/>
            <person name="Op den Camp H."/>
            <person name="Overmann J."/>
            <person name="Amann R."/>
            <person name="Jetten M.S.M."/>
            <person name="Mascher T."/>
            <person name="Medema M.H."/>
            <person name="Devos D.P."/>
            <person name="Kaster A.-K."/>
            <person name="Ovreas L."/>
            <person name="Rohde M."/>
            <person name="Galperin M.Y."/>
            <person name="Jogler C."/>
        </authorList>
    </citation>
    <scope>NUCLEOTIDE SEQUENCE [LARGE SCALE GENOMIC DNA]</scope>
    <source>
        <strain evidence="2 3">OJF2</strain>
    </source>
</reference>
<accession>A0A5B9WCZ1</accession>
<sequence>MKPEDSLKVAIAHDPKDIAGAIERALGELTLDDFRDKVVAIKPNDTTAHADDRTACTSAESLRATIRFVKRLHPKSIVVTGGAGAMKSEDVAKVMGYTEVIASEGVEWFDHNQPPFEAVDLAFGPQRKIVVNPRVLTYEKVVSLAQLKVHSTATVTLSIKNVAMSFPCADFYGYPRVKQERHPHNILVDKQAFLVGMLMRFPIDLGIVVGQPAMIGKGPIGGKAVDTGLVIAGRNPVSVDSVGAHLLGFETLAVQHIRQAAELGLGVPLTPVGGESGKGRLAVVGIPVEEATRIFRRAAYGQEF</sequence>
<gene>
    <name evidence="2" type="ORF">OJF2_70790</name>
</gene>
<protein>
    <recommendedName>
        <fullName evidence="1">DUF362 domain-containing protein</fullName>
    </recommendedName>
</protein>
<dbReference type="OrthoDB" id="128245at2"/>
<evidence type="ECO:0000313" key="3">
    <source>
        <dbReference type="Proteomes" id="UP000324233"/>
    </source>
</evidence>
<proteinExistence type="predicted"/>